<dbReference type="RefSeq" id="XP_062714092.1">
    <property type="nucleotide sequence ID" value="XM_062858108.1"/>
</dbReference>
<dbReference type="PANTHER" id="PTHR47331">
    <property type="entry name" value="PHD-TYPE DOMAIN-CONTAINING PROTEIN"/>
    <property type="match status" value="1"/>
</dbReference>
<dbReference type="InterPro" id="IPR043502">
    <property type="entry name" value="DNA/RNA_pol_sf"/>
</dbReference>
<dbReference type="Gene3D" id="3.10.10.10">
    <property type="entry name" value="HIV Type 1 Reverse Transcriptase, subunit A, domain 1"/>
    <property type="match status" value="1"/>
</dbReference>
<proteinExistence type="predicted"/>
<dbReference type="InterPro" id="IPR043128">
    <property type="entry name" value="Rev_trsase/Diguanyl_cyclase"/>
</dbReference>
<evidence type="ECO:0000313" key="1">
    <source>
        <dbReference type="EnsemblMetazoa" id="AALFPA23_012889.P18594"/>
    </source>
</evidence>
<dbReference type="GeneID" id="134290885"/>
<evidence type="ECO:0000313" key="2">
    <source>
        <dbReference type="Proteomes" id="UP000069940"/>
    </source>
</evidence>
<evidence type="ECO:0008006" key="3">
    <source>
        <dbReference type="Google" id="ProtNLM"/>
    </source>
</evidence>
<dbReference type="PANTHER" id="PTHR47331:SF5">
    <property type="entry name" value="RIBONUCLEASE H"/>
    <property type="match status" value="1"/>
</dbReference>
<accession>A0ABM1YX31</accession>
<dbReference type="EnsemblMetazoa" id="AALFPA23_012889.R18594">
    <property type="protein sequence ID" value="AALFPA23_012889.P18594"/>
    <property type="gene ID" value="AALFPA23_012889"/>
</dbReference>
<name>A0ABM1YX31_AEDAL</name>
<dbReference type="Gene3D" id="3.30.70.270">
    <property type="match status" value="1"/>
</dbReference>
<dbReference type="SUPFAM" id="SSF56672">
    <property type="entry name" value="DNA/RNA polymerases"/>
    <property type="match status" value="1"/>
</dbReference>
<organism evidence="1 2">
    <name type="scientific">Aedes albopictus</name>
    <name type="common">Asian tiger mosquito</name>
    <name type="synonym">Stegomyia albopicta</name>
    <dbReference type="NCBI Taxonomy" id="7160"/>
    <lineage>
        <taxon>Eukaryota</taxon>
        <taxon>Metazoa</taxon>
        <taxon>Ecdysozoa</taxon>
        <taxon>Arthropoda</taxon>
        <taxon>Hexapoda</taxon>
        <taxon>Insecta</taxon>
        <taxon>Pterygota</taxon>
        <taxon>Neoptera</taxon>
        <taxon>Endopterygota</taxon>
        <taxon>Diptera</taxon>
        <taxon>Nematocera</taxon>
        <taxon>Culicoidea</taxon>
        <taxon>Culicidae</taxon>
        <taxon>Culicinae</taxon>
        <taxon>Aedini</taxon>
        <taxon>Aedes</taxon>
        <taxon>Stegomyia</taxon>
    </lineage>
</organism>
<reference evidence="1" key="2">
    <citation type="submission" date="2025-05" db="UniProtKB">
        <authorList>
            <consortium name="EnsemblMetazoa"/>
        </authorList>
    </citation>
    <scope>IDENTIFICATION</scope>
    <source>
        <strain evidence="1">Foshan</strain>
    </source>
</reference>
<dbReference type="Proteomes" id="UP000069940">
    <property type="component" value="Unassembled WGS sequence"/>
</dbReference>
<reference evidence="2" key="1">
    <citation type="journal article" date="2015" name="Proc. Natl. Acad. Sci. U.S.A.">
        <title>Genome sequence of the Asian Tiger mosquito, Aedes albopictus, reveals insights into its biology, genetics, and evolution.</title>
        <authorList>
            <person name="Chen X.G."/>
            <person name="Jiang X."/>
            <person name="Gu J."/>
            <person name="Xu M."/>
            <person name="Wu Y."/>
            <person name="Deng Y."/>
            <person name="Zhang C."/>
            <person name="Bonizzoni M."/>
            <person name="Dermauw W."/>
            <person name="Vontas J."/>
            <person name="Armbruster P."/>
            <person name="Huang X."/>
            <person name="Yang Y."/>
            <person name="Zhang H."/>
            <person name="He W."/>
            <person name="Peng H."/>
            <person name="Liu Y."/>
            <person name="Wu K."/>
            <person name="Chen J."/>
            <person name="Lirakis M."/>
            <person name="Topalis P."/>
            <person name="Van Leeuwen T."/>
            <person name="Hall A.B."/>
            <person name="Jiang X."/>
            <person name="Thorpe C."/>
            <person name="Mueller R.L."/>
            <person name="Sun C."/>
            <person name="Waterhouse R.M."/>
            <person name="Yan G."/>
            <person name="Tu Z.J."/>
            <person name="Fang X."/>
            <person name="James A.A."/>
        </authorList>
    </citation>
    <scope>NUCLEOTIDE SEQUENCE [LARGE SCALE GENOMIC DNA]</scope>
    <source>
        <strain evidence="2">Foshan</strain>
    </source>
</reference>
<keyword evidence="2" id="KW-1185">Reference proteome</keyword>
<protein>
    <recommendedName>
        <fullName evidence="3">Reverse transcriptase domain-containing protein</fullName>
    </recommendedName>
</protein>
<sequence length="292" mass="33161">METIPSGPVRSSEENRCEELYAATTTRDATGRYIVRLPRTEDPEKVLGESRSIADRRFLSLERRLGRDPATKDSYDRFMDEYLHLGHMKKVSEPDDRIPHCYIPHHVVFKESSTITKVRVVFDASCKTSSGYSLNDTLLVGPVVQQDLYSIYLRFRTRIIAVVADVEKMYRQVLHHPEDRSFLRIRHRTSPSDPIETYELQTVTYGTASAPYLATKTLQQIAKDQAELYPAAVEPVVEDFYVDDFLSGAPDVESAVVLRQQVTAMLGSAGFTLKKWASVCCGIRRPTTFDSK</sequence>